<name>A0A932FVM6_UNCTE</name>
<feature type="compositionally biased region" description="Basic and acidic residues" evidence="1">
    <location>
        <begin position="1"/>
        <end position="12"/>
    </location>
</feature>
<sequence length="87" mass="9486">MEDARSDYDGAWKETPGSGPGQAEDIIEAAIGRSKILENYPDELRCLILGSFHLSEKVTSPLHIVCDYSKEKLVDMTAVSGGAKMLE</sequence>
<gene>
    <name evidence="2" type="ORF">HYY20_00940</name>
</gene>
<dbReference type="EMBL" id="JACPRF010000028">
    <property type="protein sequence ID" value="MBI2875427.1"/>
    <property type="molecule type" value="Genomic_DNA"/>
</dbReference>
<evidence type="ECO:0000313" key="2">
    <source>
        <dbReference type="EMBL" id="MBI2875427.1"/>
    </source>
</evidence>
<proteinExistence type="predicted"/>
<comment type="caution">
    <text evidence="2">The sequence shown here is derived from an EMBL/GenBank/DDBJ whole genome shotgun (WGS) entry which is preliminary data.</text>
</comment>
<protein>
    <submittedName>
        <fullName evidence="2">Uncharacterized protein</fullName>
    </submittedName>
</protein>
<evidence type="ECO:0000256" key="1">
    <source>
        <dbReference type="SAM" id="MobiDB-lite"/>
    </source>
</evidence>
<evidence type="ECO:0000313" key="3">
    <source>
        <dbReference type="Proteomes" id="UP000769766"/>
    </source>
</evidence>
<dbReference type="Proteomes" id="UP000769766">
    <property type="component" value="Unassembled WGS sequence"/>
</dbReference>
<organism evidence="2 3">
    <name type="scientific">Tectimicrobiota bacterium</name>
    <dbReference type="NCBI Taxonomy" id="2528274"/>
    <lineage>
        <taxon>Bacteria</taxon>
        <taxon>Pseudomonadati</taxon>
        <taxon>Nitrospinota/Tectimicrobiota group</taxon>
        <taxon>Candidatus Tectimicrobiota</taxon>
    </lineage>
</organism>
<feature type="region of interest" description="Disordered" evidence="1">
    <location>
        <begin position="1"/>
        <end position="23"/>
    </location>
</feature>
<reference evidence="2" key="1">
    <citation type="submission" date="2020-07" db="EMBL/GenBank/DDBJ databases">
        <title>Huge and variable diversity of episymbiotic CPR bacteria and DPANN archaea in groundwater ecosystems.</title>
        <authorList>
            <person name="He C.Y."/>
            <person name="Keren R."/>
            <person name="Whittaker M."/>
            <person name="Farag I.F."/>
            <person name="Doudna J."/>
            <person name="Cate J.H.D."/>
            <person name="Banfield J.F."/>
        </authorList>
    </citation>
    <scope>NUCLEOTIDE SEQUENCE</scope>
    <source>
        <strain evidence="2">NC_groundwater_672_Ag_B-0.1um_62_36</strain>
    </source>
</reference>
<accession>A0A932FVM6</accession>
<dbReference type="AlphaFoldDB" id="A0A932FVM6"/>